<dbReference type="Gene3D" id="3.40.50.720">
    <property type="entry name" value="NAD(P)-binding Rossmann-like Domain"/>
    <property type="match status" value="1"/>
</dbReference>
<dbReference type="Proteomes" id="UP000006072">
    <property type="component" value="Unassembled WGS sequence"/>
</dbReference>
<sequence length="274" mass="29455">MRPYEGKRVVITGGTSGIGLATAELLLEGGASVLVTGRTPASMENARAILGPDAIIEESDAVSGIDALVGVVSDMLGGVDLLVLNAGGTVTSTVEATTEAEFDQLFALNTKAPYFHRAEVPAVDALGQRRGADDVGQQHPGRRDHECLLGDQGGTSVHDANVRARVHRPGHPRQRRLPRPHRHRNPRAQHARRRGATVPRSDQGGEPDGAVRRARGGRQSDRVPRVRRDVHHGLGAARGRRGLRPLNEQRRHTSVQGGSVTQYVHGDLVAARRR</sequence>
<dbReference type="InterPro" id="IPR036291">
    <property type="entry name" value="NAD(P)-bd_dom_sf"/>
</dbReference>
<evidence type="ECO:0000313" key="6">
    <source>
        <dbReference type="Proteomes" id="UP000006072"/>
    </source>
</evidence>
<protein>
    <submittedName>
        <fullName evidence="5">Short-chain dehydrogenase/reductase sdr</fullName>
    </submittedName>
</protein>
<dbReference type="GO" id="GO:0016491">
    <property type="term" value="F:oxidoreductase activity"/>
    <property type="evidence" value="ECO:0007669"/>
    <property type="project" value="UniProtKB-KW"/>
</dbReference>
<evidence type="ECO:0000256" key="4">
    <source>
        <dbReference type="SAM" id="MobiDB-lite"/>
    </source>
</evidence>
<name>K0UZI4_MYCVA</name>
<accession>K0UZI4</accession>
<dbReference type="SUPFAM" id="SSF51735">
    <property type="entry name" value="NAD(P)-binding Rossmann-fold domains"/>
    <property type="match status" value="1"/>
</dbReference>
<dbReference type="InterPro" id="IPR002347">
    <property type="entry name" value="SDR_fam"/>
</dbReference>
<reference evidence="5 6" key="1">
    <citation type="journal article" date="2012" name="J. Bacteriol.">
        <title>Complete Genome Sequence of Mycobacterium vaccae Type Strain ATCC 25954.</title>
        <authorList>
            <person name="Ho Y.S."/>
            <person name="Adroub S.A."/>
            <person name="Abadi M."/>
            <person name="Al Alwan B."/>
            <person name="Alkhateeb R."/>
            <person name="Gao G."/>
            <person name="Ragab A."/>
            <person name="Ali S."/>
            <person name="van Soolingen D."/>
            <person name="Bitter W."/>
            <person name="Pain A."/>
            <person name="Abdallah A.M."/>
        </authorList>
    </citation>
    <scope>NUCLEOTIDE SEQUENCE [LARGE SCALE GENOMIC DNA]</scope>
    <source>
        <strain evidence="5 6">ATCC 25954</strain>
    </source>
</reference>
<keyword evidence="3" id="KW-0560">Oxidoreductase</keyword>
<dbReference type="Pfam" id="PF00106">
    <property type="entry name" value="adh_short"/>
    <property type="match status" value="1"/>
</dbReference>
<evidence type="ECO:0000256" key="3">
    <source>
        <dbReference type="ARBA" id="ARBA00023002"/>
    </source>
</evidence>
<feature type="compositionally biased region" description="Basic residues" evidence="4">
    <location>
        <begin position="164"/>
        <end position="195"/>
    </location>
</feature>
<dbReference type="EMBL" id="ALQA01000036">
    <property type="protein sequence ID" value="EJZ08003.1"/>
    <property type="molecule type" value="Genomic_DNA"/>
</dbReference>
<dbReference type="PRINTS" id="PR00081">
    <property type="entry name" value="GDHRDH"/>
</dbReference>
<comment type="similarity">
    <text evidence="1">Belongs to the short-chain dehydrogenases/reductases (SDR) family.</text>
</comment>
<dbReference type="HOGENOM" id="CLU_1014984_0_0_11"/>
<keyword evidence="6" id="KW-1185">Reference proteome</keyword>
<feature type="compositionally biased region" description="Basic and acidic residues" evidence="4">
    <location>
        <begin position="218"/>
        <end position="227"/>
    </location>
</feature>
<gene>
    <name evidence="5" type="ORF">MVAC_16876</name>
</gene>
<dbReference type="PANTHER" id="PTHR43618">
    <property type="entry name" value="7-ALPHA-HYDROXYSTEROID DEHYDROGENASE"/>
    <property type="match status" value="1"/>
</dbReference>
<dbReference type="AlphaFoldDB" id="K0UZI4"/>
<comment type="caution">
    <text evidence="5">The sequence shown here is derived from an EMBL/GenBank/DDBJ whole genome shotgun (WGS) entry which is preliminary data.</text>
</comment>
<feature type="region of interest" description="Disordered" evidence="4">
    <location>
        <begin position="126"/>
        <end position="274"/>
    </location>
</feature>
<dbReference type="PANTHER" id="PTHR43618:SF8">
    <property type="entry name" value="7ALPHA-HYDROXYSTEROID DEHYDROGENASE"/>
    <property type="match status" value="1"/>
</dbReference>
<evidence type="ECO:0000256" key="1">
    <source>
        <dbReference type="ARBA" id="ARBA00006484"/>
    </source>
</evidence>
<proteinExistence type="inferred from homology"/>
<evidence type="ECO:0000256" key="2">
    <source>
        <dbReference type="ARBA" id="ARBA00022857"/>
    </source>
</evidence>
<dbReference type="eggNOG" id="COG1028">
    <property type="taxonomic scope" value="Bacteria"/>
</dbReference>
<keyword evidence="2" id="KW-0521">NADP</keyword>
<organism evidence="5 6">
    <name type="scientific">Mycolicibacterium vaccae ATCC 25954</name>
    <dbReference type="NCBI Taxonomy" id="1194972"/>
    <lineage>
        <taxon>Bacteria</taxon>
        <taxon>Bacillati</taxon>
        <taxon>Actinomycetota</taxon>
        <taxon>Actinomycetes</taxon>
        <taxon>Mycobacteriales</taxon>
        <taxon>Mycobacteriaceae</taxon>
        <taxon>Mycolicibacterium</taxon>
    </lineage>
</organism>
<dbReference type="CDD" id="cd05233">
    <property type="entry name" value="SDR_c"/>
    <property type="match status" value="1"/>
</dbReference>
<dbReference type="InterPro" id="IPR052178">
    <property type="entry name" value="Sec_Metab_Biosynth_SDR"/>
</dbReference>
<evidence type="ECO:0000313" key="5">
    <source>
        <dbReference type="EMBL" id="EJZ08003.1"/>
    </source>
</evidence>